<reference evidence="2 3" key="1">
    <citation type="submission" date="2020-04" db="EMBL/GenBank/DDBJ databases">
        <authorList>
            <person name="Laetsch R D."/>
            <person name="Stevens L."/>
            <person name="Kumar S."/>
            <person name="Blaxter L. M."/>
        </authorList>
    </citation>
    <scope>NUCLEOTIDE SEQUENCE [LARGE SCALE GENOMIC DNA]</scope>
</reference>
<sequence length="282" mass="31764">MAEYLESLFLTGSEFLTPPATNTTASDRASASTEERSAPTTESTSQESQRDGARPPSSIAESGSSDGAHPSSSTESASSSRIRRKSECVSDEVQGNDAKRSKNSQRSVSYFCKMSDRPPSPPINLAFSPLREMTLEEKHAVFLYFFRLRINAEVDEVKQFLNSVFHGEERFVLIDQYLSIPYFFLACINDVDVTTIRLGTTFDSYGVSILLDIRARNIRLSRRFSIRADQSVWTNHIEMVANELISFSVYAHFLNYPNYVVPEEFMNTLSEHLISVVNVLHE</sequence>
<feature type="compositionally biased region" description="Low complexity" evidence="1">
    <location>
        <begin position="62"/>
        <end position="80"/>
    </location>
</feature>
<name>A0A8S1FF73_9PELO</name>
<dbReference type="Proteomes" id="UP000494206">
    <property type="component" value="Unassembled WGS sequence"/>
</dbReference>
<organism evidence="2 3">
    <name type="scientific">Caenorhabditis bovis</name>
    <dbReference type="NCBI Taxonomy" id="2654633"/>
    <lineage>
        <taxon>Eukaryota</taxon>
        <taxon>Metazoa</taxon>
        <taxon>Ecdysozoa</taxon>
        <taxon>Nematoda</taxon>
        <taxon>Chromadorea</taxon>
        <taxon>Rhabditida</taxon>
        <taxon>Rhabditina</taxon>
        <taxon>Rhabditomorpha</taxon>
        <taxon>Rhabditoidea</taxon>
        <taxon>Rhabditidae</taxon>
        <taxon>Peloderinae</taxon>
        <taxon>Caenorhabditis</taxon>
    </lineage>
</organism>
<gene>
    <name evidence="2" type="ORF">CBOVIS_LOCUS12991</name>
</gene>
<comment type="caution">
    <text evidence="2">The sequence shown here is derived from an EMBL/GenBank/DDBJ whole genome shotgun (WGS) entry which is preliminary data.</text>
</comment>
<feature type="compositionally biased region" description="Polar residues" evidence="1">
    <location>
        <begin position="19"/>
        <end position="47"/>
    </location>
</feature>
<protein>
    <submittedName>
        <fullName evidence="2">Uncharacterized protein</fullName>
    </submittedName>
</protein>
<proteinExistence type="predicted"/>
<feature type="region of interest" description="Disordered" evidence="1">
    <location>
        <begin position="12"/>
        <end position="104"/>
    </location>
</feature>
<keyword evidence="3" id="KW-1185">Reference proteome</keyword>
<dbReference type="EMBL" id="CADEPM010000014">
    <property type="protein sequence ID" value="CAB3411613.1"/>
    <property type="molecule type" value="Genomic_DNA"/>
</dbReference>
<evidence type="ECO:0000313" key="3">
    <source>
        <dbReference type="Proteomes" id="UP000494206"/>
    </source>
</evidence>
<evidence type="ECO:0000256" key="1">
    <source>
        <dbReference type="SAM" id="MobiDB-lite"/>
    </source>
</evidence>
<accession>A0A8S1FF73</accession>
<evidence type="ECO:0000313" key="2">
    <source>
        <dbReference type="EMBL" id="CAB3411613.1"/>
    </source>
</evidence>
<dbReference type="AlphaFoldDB" id="A0A8S1FF73"/>